<keyword evidence="1" id="KW-0812">Transmembrane</keyword>
<evidence type="ECO:0000313" key="3">
    <source>
        <dbReference type="Proteomes" id="UP001597399"/>
    </source>
</evidence>
<keyword evidence="3" id="KW-1185">Reference proteome</keyword>
<feature type="transmembrane region" description="Helical" evidence="1">
    <location>
        <begin position="69"/>
        <end position="98"/>
    </location>
</feature>
<accession>A0ABW5S916</accession>
<dbReference type="RefSeq" id="WP_253061615.1">
    <property type="nucleotide sequence ID" value="NZ_JAMXWM010000009.1"/>
</dbReference>
<dbReference type="EMBL" id="JBHUMQ010000054">
    <property type="protein sequence ID" value="MFD2695788.1"/>
    <property type="molecule type" value="Genomic_DNA"/>
</dbReference>
<organism evidence="2 3">
    <name type="scientific">Sporolactobacillus shoreicorticis</name>
    <dbReference type="NCBI Taxonomy" id="1923877"/>
    <lineage>
        <taxon>Bacteria</taxon>
        <taxon>Bacillati</taxon>
        <taxon>Bacillota</taxon>
        <taxon>Bacilli</taxon>
        <taxon>Bacillales</taxon>
        <taxon>Sporolactobacillaceae</taxon>
        <taxon>Sporolactobacillus</taxon>
    </lineage>
</organism>
<protein>
    <submittedName>
        <fullName evidence="2">Uncharacterized protein</fullName>
    </submittedName>
</protein>
<evidence type="ECO:0000256" key="1">
    <source>
        <dbReference type="SAM" id="Phobius"/>
    </source>
</evidence>
<proteinExistence type="predicted"/>
<name>A0ABW5S916_9BACL</name>
<keyword evidence="1" id="KW-0472">Membrane</keyword>
<sequence length="99" mass="10902">MQGIDRAYLSQVILGERGESIGGLGNQCLGLVSLADDGGCDCWHTQRNQAENLTIRGDLKRATQEIWHFLALILAYFLGLLVTHGTAIFQTLMIIMVIL</sequence>
<gene>
    <name evidence="2" type="ORF">ACFSUE_19475</name>
</gene>
<dbReference type="Proteomes" id="UP001597399">
    <property type="component" value="Unassembled WGS sequence"/>
</dbReference>
<reference evidence="3" key="1">
    <citation type="journal article" date="2019" name="Int. J. Syst. Evol. Microbiol.">
        <title>The Global Catalogue of Microorganisms (GCM) 10K type strain sequencing project: providing services to taxonomists for standard genome sequencing and annotation.</title>
        <authorList>
            <consortium name="The Broad Institute Genomics Platform"/>
            <consortium name="The Broad Institute Genome Sequencing Center for Infectious Disease"/>
            <person name="Wu L."/>
            <person name="Ma J."/>
        </authorList>
    </citation>
    <scope>NUCLEOTIDE SEQUENCE [LARGE SCALE GENOMIC DNA]</scope>
    <source>
        <strain evidence="3">TISTR 2466</strain>
    </source>
</reference>
<keyword evidence="1" id="KW-1133">Transmembrane helix</keyword>
<evidence type="ECO:0000313" key="2">
    <source>
        <dbReference type="EMBL" id="MFD2695788.1"/>
    </source>
</evidence>
<comment type="caution">
    <text evidence="2">The sequence shown here is derived from an EMBL/GenBank/DDBJ whole genome shotgun (WGS) entry which is preliminary data.</text>
</comment>